<organism evidence="8 9">
    <name type="scientific">Streptomyces bottropensis</name>
    <dbReference type="NCBI Taxonomy" id="42235"/>
    <lineage>
        <taxon>Bacteria</taxon>
        <taxon>Bacillati</taxon>
        <taxon>Actinomycetota</taxon>
        <taxon>Actinomycetes</taxon>
        <taxon>Kitasatosporales</taxon>
        <taxon>Streptomycetaceae</taxon>
        <taxon>Streptomyces</taxon>
    </lineage>
</organism>
<comment type="catalytic activity">
    <reaction evidence="1">
        <text>Hydrolysis of terminal non-reducing beta-D-galactose residues in beta-D-galactosides.</text>
        <dbReference type="EC" id="3.2.1.23"/>
    </reaction>
</comment>
<name>A0ABU8B119_9ACTN</name>
<comment type="caution">
    <text evidence="8">The sequence shown here is derived from an EMBL/GenBank/DDBJ whole genome shotgun (WGS) entry which is preliminary data.</text>
</comment>
<dbReference type="EMBL" id="JARULZ010000003">
    <property type="protein sequence ID" value="MEH0639557.1"/>
    <property type="molecule type" value="Genomic_DNA"/>
</dbReference>
<keyword evidence="9" id="KW-1185">Reference proteome</keyword>
<dbReference type="Gene3D" id="2.60.120.260">
    <property type="entry name" value="Galactose-binding domain-like"/>
    <property type="match status" value="1"/>
</dbReference>
<evidence type="ECO:0000256" key="4">
    <source>
        <dbReference type="ARBA" id="ARBA00022801"/>
    </source>
</evidence>
<dbReference type="PANTHER" id="PTHR46323">
    <property type="entry name" value="BETA-GALACTOSIDASE"/>
    <property type="match status" value="1"/>
</dbReference>
<reference evidence="8" key="1">
    <citation type="submission" date="2023-04" db="EMBL/GenBank/DDBJ databases">
        <title>Genomic diversity of scab-causing Streptomyces spp. in the province of Quebec, Canada.</title>
        <authorList>
            <person name="Biessy A."/>
            <person name="Cadieux M."/>
            <person name="Ciotola M."/>
            <person name="Filion M."/>
        </authorList>
    </citation>
    <scope>NUCLEOTIDE SEQUENCE</scope>
    <source>
        <strain evidence="8">B21-115</strain>
    </source>
</reference>
<evidence type="ECO:0000256" key="6">
    <source>
        <dbReference type="SAM" id="MobiDB-lite"/>
    </source>
</evidence>
<dbReference type="RefSeq" id="WP_078531337.1">
    <property type="nucleotide sequence ID" value="NZ_JARULZ010000003.1"/>
</dbReference>
<dbReference type="Proteomes" id="UP001310290">
    <property type="component" value="Unassembled WGS sequence"/>
</dbReference>
<feature type="region of interest" description="Disordered" evidence="6">
    <location>
        <begin position="83"/>
        <end position="105"/>
    </location>
</feature>
<dbReference type="PANTHER" id="PTHR46323:SF2">
    <property type="entry name" value="BETA-GALACTOSIDASE"/>
    <property type="match status" value="1"/>
</dbReference>
<evidence type="ECO:0000313" key="8">
    <source>
        <dbReference type="EMBL" id="MEH0639557.1"/>
    </source>
</evidence>
<dbReference type="InterPro" id="IPR050347">
    <property type="entry name" value="Bact_Beta-galactosidase"/>
</dbReference>
<dbReference type="SUPFAM" id="SSF49785">
    <property type="entry name" value="Galactose-binding domain-like"/>
    <property type="match status" value="1"/>
</dbReference>
<dbReference type="InterPro" id="IPR008979">
    <property type="entry name" value="Galactose-bd-like_sf"/>
</dbReference>
<accession>A0ABU8B119</accession>
<feature type="domain" description="Glycosyl hydrolases family 2 sugar binding" evidence="7">
    <location>
        <begin position="63"/>
        <end position="131"/>
    </location>
</feature>
<keyword evidence="4" id="KW-0378">Hydrolase</keyword>
<keyword evidence="5" id="KW-0326">Glycosidase</keyword>
<evidence type="ECO:0000313" key="9">
    <source>
        <dbReference type="Proteomes" id="UP001310290"/>
    </source>
</evidence>
<gene>
    <name evidence="8" type="ORF">QBA35_41160</name>
</gene>
<comment type="similarity">
    <text evidence="2">Belongs to the glycosyl hydrolase 2 family.</text>
</comment>
<feature type="compositionally biased region" description="Basic and acidic residues" evidence="6">
    <location>
        <begin position="45"/>
        <end position="55"/>
    </location>
</feature>
<dbReference type="EC" id="3.2.1.23" evidence="3"/>
<evidence type="ECO:0000256" key="2">
    <source>
        <dbReference type="ARBA" id="ARBA00007401"/>
    </source>
</evidence>
<sequence length="154" mass="16413">MTGQGHSPLASRASPLADSRTAASPPVHASQAACVSRQGTHRGHDRTPEDSRAARELLGGEGEPVRSCARVWLNGAELGVTRGSRPAAESDVTHALRPGPQRLGRPVHHFSSGTSLEDQRTWLLAGIFRDAVPARPAHGARDGLLRSNLWSRRG</sequence>
<feature type="region of interest" description="Disordered" evidence="6">
    <location>
        <begin position="1"/>
        <end position="62"/>
    </location>
</feature>
<protein>
    <recommendedName>
        <fullName evidence="3">beta-galactosidase</fullName>
        <ecNumber evidence="3">3.2.1.23</ecNumber>
    </recommendedName>
</protein>
<evidence type="ECO:0000256" key="3">
    <source>
        <dbReference type="ARBA" id="ARBA00012756"/>
    </source>
</evidence>
<evidence type="ECO:0000256" key="1">
    <source>
        <dbReference type="ARBA" id="ARBA00001412"/>
    </source>
</evidence>
<proteinExistence type="inferred from homology"/>
<dbReference type="GeneID" id="96271662"/>
<dbReference type="InterPro" id="IPR006104">
    <property type="entry name" value="Glyco_hydro_2_N"/>
</dbReference>
<dbReference type="Pfam" id="PF02837">
    <property type="entry name" value="Glyco_hydro_2_N"/>
    <property type="match status" value="1"/>
</dbReference>
<evidence type="ECO:0000259" key="7">
    <source>
        <dbReference type="Pfam" id="PF02837"/>
    </source>
</evidence>
<evidence type="ECO:0000256" key="5">
    <source>
        <dbReference type="ARBA" id="ARBA00023295"/>
    </source>
</evidence>